<dbReference type="Proteomes" id="UP000044806">
    <property type="component" value="Unassembled WGS sequence"/>
</dbReference>
<dbReference type="AlphaFoldDB" id="A0A655RAI4"/>
<reference evidence="1 2" key="1">
    <citation type="submission" date="2015-07" db="EMBL/GenBank/DDBJ databases">
        <authorList>
            <consortium name="Pathogen Informatics"/>
        </authorList>
    </citation>
    <scope>NUCLEOTIDE SEQUENCE [LARGE SCALE GENOMIC DNA]</scope>
    <source>
        <strain evidence="1 2">A51</strain>
    </source>
</reference>
<protein>
    <submittedName>
        <fullName evidence="1">Uncharacterized protein</fullName>
    </submittedName>
</protein>
<evidence type="ECO:0000313" key="1">
    <source>
        <dbReference type="EMBL" id="CSA94047.1"/>
    </source>
</evidence>
<sequence length="154" mass="17000">MQPACNWIFRSNPHLGPVKHTKGFSVSSEANCDEKTVLVFSSINSLERFSPSSFCASSKPSKRAAEGLAEIMQSFSTIIKPSGSSVVRSAYLLSDSSRERTKICFSEVSIAWNTRYCTRSLIMMGEREKCKLVSRSISLRVSSDSICSLLNARS</sequence>
<proteinExistence type="predicted"/>
<evidence type="ECO:0000313" key="2">
    <source>
        <dbReference type="Proteomes" id="UP000044806"/>
    </source>
</evidence>
<gene>
    <name evidence="1" type="ORF">ERS013165_02843</name>
</gene>
<accession>A0A655RAI4</accession>
<organism evidence="1 2">
    <name type="scientific">Vibrio cholerae</name>
    <dbReference type="NCBI Taxonomy" id="666"/>
    <lineage>
        <taxon>Bacteria</taxon>
        <taxon>Pseudomonadati</taxon>
        <taxon>Pseudomonadota</taxon>
        <taxon>Gammaproteobacteria</taxon>
        <taxon>Vibrionales</taxon>
        <taxon>Vibrionaceae</taxon>
        <taxon>Vibrio</taxon>
    </lineage>
</organism>
<dbReference type="EMBL" id="CWOW01000016">
    <property type="protein sequence ID" value="CSA94047.1"/>
    <property type="molecule type" value="Genomic_DNA"/>
</dbReference>
<name>A0A655RAI4_VIBCL</name>